<keyword evidence="2" id="KW-1185">Reference proteome</keyword>
<dbReference type="Proteomes" id="UP000538931">
    <property type="component" value="Unassembled WGS sequence"/>
</dbReference>
<dbReference type="AlphaFoldDB" id="A0A7W1X0C4"/>
<gene>
    <name evidence="1" type="ORF">H1S06_14530</name>
</gene>
<dbReference type="Gene3D" id="3.40.50.2000">
    <property type="entry name" value="Glycogen Phosphorylase B"/>
    <property type="match status" value="1"/>
</dbReference>
<sequence length="349" mass="39074">MRILYGVQATGNGHITRARVLLPALQAAGAEVDMLFSGREPDKLFNMVPFGDYRVRRGFTFVTRAGQVQRWQTLGQCSLSRFRHDLKELDLSGYDLVLSDFEPLTAWAARLQKVPSVGVAHQYAFHHRVPGTRLTPWLKSCVRLFAPVDQPVGLHWHHFNAPILPPMIEPGRHALSSEPGKILVYLPFESIEETVYWLSPLQNYRFRVYCAVEAPRQVGSLELQPFSRDGFQQDLHSCEGVIANAGFGLCSEAIQAGKKLLVKPLRHQVEQSSNAVVLAQMGLAEVMADFDMSTIEYWLSQGTGVPVQWPDVAGTLARWLTTGRQVPLTLLARELWQHEGTPVLDRAVG</sequence>
<dbReference type="InterPro" id="IPR005262">
    <property type="entry name" value="MJ1255-like"/>
</dbReference>
<dbReference type="NCBIfam" id="TIGR00661">
    <property type="entry name" value="MJ1255"/>
    <property type="match status" value="1"/>
</dbReference>
<name>A0A7W1X0C4_9GAMM</name>
<comment type="caution">
    <text evidence="1">The sequence shown here is derived from an EMBL/GenBank/DDBJ whole genome shotgun (WGS) entry which is preliminary data.</text>
</comment>
<evidence type="ECO:0000313" key="2">
    <source>
        <dbReference type="Proteomes" id="UP000538931"/>
    </source>
</evidence>
<reference evidence="1 2" key="1">
    <citation type="submission" date="2020-07" db="EMBL/GenBank/DDBJ databases">
        <title>Bacterium isolated from marien macroalgae.</title>
        <authorList>
            <person name="Zhu K."/>
            <person name="Lu D."/>
            <person name="Du Z."/>
        </authorList>
    </citation>
    <scope>NUCLEOTIDE SEQUENCE [LARGE SCALE GENOMIC DNA]</scope>
    <source>
        <strain evidence="1 2">3-1745</strain>
    </source>
</reference>
<dbReference type="SUPFAM" id="SSF53756">
    <property type="entry name" value="UDP-Glycosyltransferase/glycogen phosphorylase"/>
    <property type="match status" value="1"/>
</dbReference>
<dbReference type="EMBL" id="JACEMT010000055">
    <property type="protein sequence ID" value="MBA4503570.1"/>
    <property type="molecule type" value="Genomic_DNA"/>
</dbReference>
<organism evidence="1 2">
    <name type="scientific">Marinobacterium marinum</name>
    <dbReference type="NCBI Taxonomy" id="2756129"/>
    <lineage>
        <taxon>Bacteria</taxon>
        <taxon>Pseudomonadati</taxon>
        <taxon>Pseudomonadota</taxon>
        <taxon>Gammaproteobacteria</taxon>
        <taxon>Oceanospirillales</taxon>
        <taxon>Oceanospirillaceae</taxon>
        <taxon>Marinobacterium</taxon>
    </lineage>
</organism>
<evidence type="ECO:0000313" key="1">
    <source>
        <dbReference type="EMBL" id="MBA4503570.1"/>
    </source>
</evidence>
<dbReference type="RefSeq" id="WP_181741484.1">
    <property type="nucleotide sequence ID" value="NZ_JACEMT010000055.1"/>
</dbReference>
<protein>
    <recommendedName>
        <fullName evidence="3">Glycosyltransferase</fullName>
    </recommendedName>
</protein>
<accession>A0A7W1X0C4</accession>
<evidence type="ECO:0008006" key="3">
    <source>
        <dbReference type="Google" id="ProtNLM"/>
    </source>
</evidence>
<proteinExistence type="predicted"/>
<dbReference type="Pfam" id="PF13528">
    <property type="entry name" value="Glyco_trans_1_3"/>
    <property type="match status" value="2"/>
</dbReference>